<feature type="region of interest" description="Disordered" evidence="6">
    <location>
        <begin position="458"/>
        <end position="479"/>
    </location>
</feature>
<comment type="caution">
    <text evidence="8">The sequence shown here is derived from an EMBL/GenBank/DDBJ whole genome shotgun (WGS) entry which is preliminary data.</text>
</comment>
<dbReference type="SUPFAM" id="SSF56112">
    <property type="entry name" value="Protein kinase-like (PK-like)"/>
    <property type="match status" value="1"/>
</dbReference>
<dbReference type="GO" id="GO:0004674">
    <property type="term" value="F:protein serine/threonine kinase activity"/>
    <property type="evidence" value="ECO:0007669"/>
    <property type="project" value="TreeGrafter"/>
</dbReference>
<feature type="compositionally biased region" description="Polar residues" evidence="6">
    <location>
        <begin position="582"/>
        <end position="591"/>
    </location>
</feature>
<dbReference type="PANTHER" id="PTHR24346:SF77">
    <property type="entry name" value="SERINE THREONINE PROTEIN KINASE"/>
    <property type="match status" value="1"/>
</dbReference>
<evidence type="ECO:0000256" key="4">
    <source>
        <dbReference type="ARBA" id="ARBA00022840"/>
    </source>
</evidence>
<dbReference type="OrthoDB" id="68483at2759"/>
<evidence type="ECO:0000256" key="3">
    <source>
        <dbReference type="ARBA" id="ARBA00022777"/>
    </source>
</evidence>
<dbReference type="GO" id="GO:0035556">
    <property type="term" value="P:intracellular signal transduction"/>
    <property type="evidence" value="ECO:0007669"/>
    <property type="project" value="TreeGrafter"/>
</dbReference>
<dbReference type="InterPro" id="IPR011009">
    <property type="entry name" value="Kinase-like_dom_sf"/>
</dbReference>
<dbReference type="PROSITE" id="PS00108">
    <property type="entry name" value="PROTEIN_KINASE_ST"/>
    <property type="match status" value="1"/>
</dbReference>
<proteinExistence type="predicted"/>
<dbReference type="Pfam" id="PF00069">
    <property type="entry name" value="Pkinase"/>
    <property type="match status" value="1"/>
</dbReference>
<evidence type="ECO:0000313" key="8">
    <source>
        <dbReference type="EMBL" id="KAI3426501.1"/>
    </source>
</evidence>
<sequence length="1314" mass="135810">MGCVSSSPANAAANSRAPTSRAAGVYETKRPQLQHDSLSLAAAALAGVPPRTADDDSTSSSSGSISETGYSSEDDMASNSSLGTDQGILAGMAHSHGLEHAMVPPGSQHRPPMSSVKTTYKLRVGVLEGTTFLNQYIVVDTLGRGSFGKVKLCLHTGDDTLYAVKVVNTRALRAGAKSRLQSLTMLGQSRRGRNGGASAWDGAADAGAGAGTFGSGSQAGATPSSPTCNLRREVEVMRSLSHPNLVRLFEVIEDSQGGKVLMVMEYCEAGALVGPGALSPDRHLPEPMAQYYFRQMAAGLAYLHQNHVVHGDVKPENVMLSGNGTVKIGDFGQSQFFDRRDTLSRTLGTPAYLAPEVCAGESYRGRQADVWALGVSLYLFMYGDMPFKGDSVLELYDAVVEQEVPYPAGGPISFELQDLFMRLLCKDPLHRITAAEVMQHPWVSGSAWQVVLPDISRSPDSRGGASSEGAEGTHHSSSAGLNAEELAAVVFPAMHGEAGPCGSSPRSAGDSRTHLVDALAAASIAAGEDDVALRLAHSPRSRLHKLAGDSMLKQAWGRSISGGTRDKPPASETVTEADDEATSGQIPSHESTPVEAARQQSWPQPGAEWGNAVPPAAAARGAASAAAPAPELAPLAANASDAEESSSTGGGDVLDDMVLTMDGVRQAQQQQAQQHQQASGEVEQHKSSAPDGTQQPPAAAAFGTPEGGASWPSGSCRGAGIGERPAVEHQQDSSDIGSRSRAHSAGGGGGGSAPNLFRRSLRRLSAATSGEDGRERQQSLDHDTARSYPAAGAMGSVGSAFGGGGSGGKGLKARSIDTLRSMFVGPADFLLTDGSMTGHPLRQSPAAAARTGGLSAGLAESAEVAGEGGGGPRLPPRVPPARPSREQPVVINTFRPGERMIVASGGQQQQACFYIEEGVAELRYEADVPVTLSSILAAAFPTSLFRRPASAAASSTPTAASGGPAHQRQPSSSSQPRSQQRGRRPSQDASPDPFDQALQAERLELPGGASSGNGEAATAAAAELGRTSSLAAVVEQATLRAEALLSNAKAGSVDHLLVSERTTSEFLGGLAMLDARIFMGRWKATAVALTHVVAMHMNREGLELFLQQNPLAQVHLRASMAKARAEVVKLEALEKIAVAHQRQHQLTQKLRSRRRLSGSVGSARVHRQPAVPPGTQALLGPLRGAPSTAEAAAGVAPADAALGAVCPVVEPLAEPSAVSTAAAAEAAVDEQEVSSARTPTTASSSSAASDQGDDSEGDDGLASALSAGISSSTLELFSMVSKLRQQIDSQLLHLIQQSGSQQYAVAPGADTETP</sequence>
<reference evidence="8" key="1">
    <citation type="journal article" date="2019" name="Plant J.">
        <title>Chlorella vulgaris genome assembly and annotation reveals the molecular basis for metabolic acclimation to high light conditions.</title>
        <authorList>
            <person name="Cecchin M."/>
            <person name="Marcolungo L."/>
            <person name="Rossato M."/>
            <person name="Girolomoni L."/>
            <person name="Cosentino E."/>
            <person name="Cuine S."/>
            <person name="Li-Beisson Y."/>
            <person name="Delledonne M."/>
            <person name="Ballottari M."/>
        </authorList>
    </citation>
    <scope>NUCLEOTIDE SEQUENCE</scope>
    <source>
        <strain evidence="8">211/11P</strain>
    </source>
</reference>
<dbReference type="Gene3D" id="3.30.200.20">
    <property type="entry name" value="Phosphorylase Kinase, domain 1"/>
    <property type="match status" value="1"/>
</dbReference>
<keyword evidence="1" id="KW-0808">Transferase</keyword>
<organism evidence="8 9">
    <name type="scientific">Chlorella vulgaris</name>
    <name type="common">Green alga</name>
    <dbReference type="NCBI Taxonomy" id="3077"/>
    <lineage>
        <taxon>Eukaryota</taxon>
        <taxon>Viridiplantae</taxon>
        <taxon>Chlorophyta</taxon>
        <taxon>core chlorophytes</taxon>
        <taxon>Trebouxiophyceae</taxon>
        <taxon>Chlorellales</taxon>
        <taxon>Chlorellaceae</taxon>
        <taxon>Chlorella clade</taxon>
        <taxon>Chlorella</taxon>
    </lineage>
</organism>
<feature type="region of interest" description="Disordered" evidence="6">
    <location>
        <begin position="861"/>
        <end position="884"/>
    </location>
</feature>
<evidence type="ECO:0000313" key="9">
    <source>
        <dbReference type="Proteomes" id="UP001055712"/>
    </source>
</evidence>
<feature type="compositionally biased region" description="Low complexity" evidence="6">
    <location>
        <begin position="37"/>
        <end position="46"/>
    </location>
</feature>
<feature type="region of interest" description="Disordered" evidence="6">
    <location>
        <begin position="1144"/>
        <end position="1182"/>
    </location>
</feature>
<feature type="region of interest" description="Disordered" evidence="6">
    <location>
        <begin position="1229"/>
        <end position="1263"/>
    </location>
</feature>
<accession>A0A9D4TIT1</accession>
<dbReference type="FunFam" id="1.10.510.10:FF:000571">
    <property type="entry name" value="Maternal embryonic leucine zipper kinase"/>
    <property type="match status" value="1"/>
</dbReference>
<evidence type="ECO:0000256" key="5">
    <source>
        <dbReference type="PROSITE-ProRule" id="PRU10141"/>
    </source>
</evidence>
<dbReference type="GO" id="GO:0005737">
    <property type="term" value="C:cytoplasm"/>
    <property type="evidence" value="ECO:0007669"/>
    <property type="project" value="TreeGrafter"/>
</dbReference>
<dbReference type="Proteomes" id="UP001055712">
    <property type="component" value="Unassembled WGS sequence"/>
</dbReference>
<feature type="binding site" evidence="5">
    <location>
        <position position="165"/>
    </location>
    <ligand>
        <name>ATP</name>
        <dbReference type="ChEBI" id="CHEBI:30616"/>
    </ligand>
</feature>
<feature type="compositionally biased region" description="Low complexity" evidence="6">
    <location>
        <begin position="1"/>
        <end position="23"/>
    </location>
</feature>
<dbReference type="InterPro" id="IPR017441">
    <property type="entry name" value="Protein_kinase_ATP_BS"/>
</dbReference>
<dbReference type="GO" id="GO:0005524">
    <property type="term" value="F:ATP binding"/>
    <property type="evidence" value="ECO:0007669"/>
    <property type="project" value="UniProtKB-UniRule"/>
</dbReference>
<dbReference type="PROSITE" id="PS00107">
    <property type="entry name" value="PROTEIN_KINASE_ATP"/>
    <property type="match status" value="1"/>
</dbReference>
<feature type="compositionally biased region" description="Low complexity" evidence="6">
    <location>
        <begin position="58"/>
        <end position="71"/>
    </location>
</feature>
<feature type="compositionally biased region" description="Low complexity" evidence="6">
    <location>
        <begin position="666"/>
        <end position="678"/>
    </location>
</feature>
<feature type="domain" description="Protein kinase" evidence="7">
    <location>
        <begin position="136"/>
        <end position="443"/>
    </location>
</feature>
<reference evidence="8" key="2">
    <citation type="submission" date="2020-11" db="EMBL/GenBank/DDBJ databases">
        <authorList>
            <person name="Cecchin M."/>
            <person name="Marcolungo L."/>
            <person name="Rossato M."/>
            <person name="Girolomoni L."/>
            <person name="Cosentino E."/>
            <person name="Cuine S."/>
            <person name="Li-Beisson Y."/>
            <person name="Delledonne M."/>
            <person name="Ballottari M."/>
        </authorList>
    </citation>
    <scope>NUCLEOTIDE SEQUENCE</scope>
    <source>
        <strain evidence="8">211/11P</strain>
        <tissue evidence="8">Whole cell</tissue>
    </source>
</reference>
<feature type="compositionally biased region" description="Pro residues" evidence="6">
    <location>
        <begin position="873"/>
        <end position="882"/>
    </location>
</feature>
<dbReference type="InterPro" id="IPR008271">
    <property type="entry name" value="Ser/Thr_kinase_AS"/>
</dbReference>
<feature type="region of interest" description="Disordered" evidence="6">
    <location>
        <begin position="951"/>
        <end position="993"/>
    </location>
</feature>
<protein>
    <recommendedName>
        <fullName evidence="7">Protein kinase domain-containing protein</fullName>
    </recommendedName>
</protein>
<dbReference type="CDD" id="cd14008">
    <property type="entry name" value="STKc_LKB1_CaMKK"/>
    <property type="match status" value="1"/>
</dbReference>
<dbReference type="InterPro" id="IPR000719">
    <property type="entry name" value="Prot_kinase_dom"/>
</dbReference>
<evidence type="ECO:0000256" key="6">
    <source>
        <dbReference type="SAM" id="MobiDB-lite"/>
    </source>
</evidence>
<gene>
    <name evidence="8" type="ORF">D9Q98_008866</name>
</gene>
<keyword evidence="9" id="KW-1185">Reference proteome</keyword>
<dbReference type="PANTHER" id="PTHR24346">
    <property type="entry name" value="MAP/MICROTUBULE AFFINITY-REGULATING KINASE"/>
    <property type="match status" value="1"/>
</dbReference>
<dbReference type="EMBL" id="SIDB01000011">
    <property type="protein sequence ID" value="KAI3426501.1"/>
    <property type="molecule type" value="Genomic_DNA"/>
</dbReference>
<feature type="region of interest" description="Disordered" evidence="6">
    <location>
        <begin position="635"/>
        <end position="791"/>
    </location>
</feature>
<name>A0A9D4TIT1_CHLVU</name>
<dbReference type="InterPro" id="IPR018490">
    <property type="entry name" value="cNMP-bd_dom_sf"/>
</dbReference>
<dbReference type="Gene3D" id="1.10.510.10">
    <property type="entry name" value="Transferase(Phosphotransferase) domain 1"/>
    <property type="match status" value="1"/>
</dbReference>
<keyword evidence="4 5" id="KW-0067">ATP-binding</keyword>
<keyword evidence="2 5" id="KW-0547">Nucleotide-binding</keyword>
<feature type="region of interest" description="Disordered" evidence="6">
    <location>
        <begin position="1"/>
        <end position="86"/>
    </location>
</feature>
<feature type="compositionally biased region" description="Basic and acidic residues" evidence="6">
    <location>
        <begin position="771"/>
        <end position="785"/>
    </location>
</feature>
<feature type="region of interest" description="Disordered" evidence="6">
    <location>
        <begin position="557"/>
        <end position="612"/>
    </location>
</feature>
<evidence type="ECO:0000256" key="2">
    <source>
        <dbReference type="ARBA" id="ARBA00022741"/>
    </source>
</evidence>
<dbReference type="PROSITE" id="PS50011">
    <property type="entry name" value="PROTEIN_KINASE_DOM"/>
    <property type="match status" value="1"/>
</dbReference>
<feature type="compositionally biased region" description="Low complexity" evidence="6">
    <location>
        <begin position="1233"/>
        <end position="1250"/>
    </location>
</feature>
<dbReference type="SMART" id="SM00220">
    <property type="entry name" value="S_TKc"/>
    <property type="match status" value="1"/>
</dbReference>
<evidence type="ECO:0000256" key="1">
    <source>
        <dbReference type="ARBA" id="ARBA00022679"/>
    </source>
</evidence>
<feature type="compositionally biased region" description="Low complexity" evidence="6">
    <location>
        <begin position="951"/>
        <end position="979"/>
    </location>
</feature>
<evidence type="ECO:0000259" key="7">
    <source>
        <dbReference type="PROSITE" id="PS50011"/>
    </source>
</evidence>
<dbReference type="SUPFAM" id="SSF51206">
    <property type="entry name" value="cAMP-binding domain-like"/>
    <property type="match status" value="1"/>
</dbReference>
<keyword evidence="3" id="KW-0418">Kinase</keyword>